<proteinExistence type="inferred from homology"/>
<dbReference type="GO" id="GO:0009847">
    <property type="term" value="P:spore germination"/>
    <property type="evidence" value="ECO:0007669"/>
    <property type="project" value="InterPro"/>
</dbReference>
<keyword evidence="5" id="KW-0472">Membrane</keyword>
<dbReference type="InterPro" id="IPR038501">
    <property type="entry name" value="Spore_GerAC_C_sf"/>
</dbReference>
<comment type="subcellular location">
    <subcellularLocation>
        <location evidence="1">Membrane</location>
        <topology evidence="1">Lipid-anchor</topology>
    </subcellularLocation>
</comment>
<evidence type="ECO:0000259" key="9">
    <source>
        <dbReference type="Pfam" id="PF25198"/>
    </source>
</evidence>
<dbReference type="InterPro" id="IPR046953">
    <property type="entry name" value="Spore_GerAC-like_C"/>
</dbReference>
<comment type="similarity">
    <text evidence="2">Belongs to the GerABKC lipoprotein family.</text>
</comment>
<evidence type="ECO:0000313" key="11">
    <source>
        <dbReference type="Proteomes" id="UP000217083"/>
    </source>
</evidence>
<accession>A0A263BU03</accession>
<keyword evidence="3" id="KW-0309">Germination</keyword>
<dbReference type="Pfam" id="PF05504">
    <property type="entry name" value="Spore_GerAC"/>
    <property type="match status" value="1"/>
</dbReference>
<feature type="domain" description="Spore germination protein N-terminal" evidence="9">
    <location>
        <begin position="24"/>
        <end position="189"/>
    </location>
</feature>
<comment type="caution">
    <text evidence="10">The sequence shown here is derived from an EMBL/GenBank/DDBJ whole genome shotgun (WGS) entry which is preliminary data.</text>
</comment>
<evidence type="ECO:0000256" key="1">
    <source>
        <dbReference type="ARBA" id="ARBA00004635"/>
    </source>
</evidence>
<keyword evidence="11" id="KW-1185">Reference proteome</keyword>
<reference evidence="11" key="1">
    <citation type="submission" date="2017-08" db="EMBL/GenBank/DDBJ databases">
        <authorList>
            <person name="Huang Z."/>
        </authorList>
    </citation>
    <scope>NUCLEOTIDE SEQUENCE [LARGE SCALE GENOMIC DNA]</scope>
    <source>
        <strain evidence="11">SA5d-4</strain>
    </source>
</reference>
<dbReference type="AlphaFoldDB" id="A0A263BU03"/>
<dbReference type="PROSITE" id="PS51257">
    <property type="entry name" value="PROKAR_LIPOPROTEIN"/>
    <property type="match status" value="1"/>
</dbReference>
<name>A0A263BU03_9BACI</name>
<keyword evidence="7" id="KW-0449">Lipoprotein</keyword>
<dbReference type="RefSeq" id="WP_094923586.1">
    <property type="nucleotide sequence ID" value="NZ_NPIA01000003.1"/>
</dbReference>
<sequence length="366" mass="42255">MKKRLSLLAPFFLSLILLTSCSEKRILDEVGLIQIVAYDITDDEKIKGIFVVPNYRPDNEIIVEKYEAVANTSKGIRRKISAMTEKPIVAGQLRVALYSEELAKKGLISIVDTLYRDPSIGNRMNLAIVKGDMKELIMTDYSDRESVAAYIQNLIRHNIDKETLPTQSLHLFLYRYYSDGQDPFMPIIQKNESHIEVTDIAIFNEDKFGMSIPLKKGFMFKLLLEGYKSGKYELILNGSEEEKEYAVIENLNSSTTYFMEKKDGTIKFKINVKMKGQINEYSGKLNMEMKKTLKKIEKQLAEEIEEESIALIKSFQEEKVDPIGFGKKYRSKTYNWDSKKFYDEIYPKIKFDVKVNVQIIETGIVE</sequence>
<dbReference type="EMBL" id="NPIA01000003">
    <property type="protein sequence ID" value="OZM57165.1"/>
    <property type="molecule type" value="Genomic_DNA"/>
</dbReference>
<evidence type="ECO:0000256" key="6">
    <source>
        <dbReference type="ARBA" id="ARBA00023139"/>
    </source>
</evidence>
<reference evidence="10 11" key="2">
    <citation type="submission" date="2017-09" db="EMBL/GenBank/DDBJ databases">
        <title>Bacillus patelloidae sp. nov., isolated from the intestinal tract of a marine limpet.</title>
        <authorList>
            <person name="Liu R."/>
            <person name="Dong C."/>
            <person name="Shao Z."/>
        </authorList>
    </citation>
    <scope>NUCLEOTIDE SEQUENCE [LARGE SCALE GENOMIC DNA]</scope>
    <source>
        <strain evidence="10 11">SA5d-4</strain>
    </source>
</reference>
<protein>
    <submittedName>
        <fullName evidence="10">Uncharacterized protein</fullName>
    </submittedName>
</protein>
<organism evidence="10 11">
    <name type="scientific">Lottiidibacillus patelloidae</name>
    <dbReference type="NCBI Taxonomy" id="2670334"/>
    <lineage>
        <taxon>Bacteria</taxon>
        <taxon>Bacillati</taxon>
        <taxon>Bacillota</taxon>
        <taxon>Bacilli</taxon>
        <taxon>Bacillales</taxon>
        <taxon>Bacillaceae</taxon>
        <taxon>Lottiidibacillus</taxon>
    </lineage>
</organism>
<keyword evidence="4" id="KW-0732">Signal</keyword>
<evidence type="ECO:0000259" key="8">
    <source>
        <dbReference type="Pfam" id="PF05504"/>
    </source>
</evidence>
<dbReference type="NCBIfam" id="TIGR02887">
    <property type="entry name" value="spore_ger_x_C"/>
    <property type="match status" value="1"/>
</dbReference>
<evidence type="ECO:0000313" key="10">
    <source>
        <dbReference type="EMBL" id="OZM57165.1"/>
    </source>
</evidence>
<dbReference type="PANTHER" id="PTHR35789">
    <property type="entry name" value="SPORE GERMINATION PROTEIN B3"/>
    <property type="match status" value="1"/>
</dbReference>
<dbReference type="Pfam" id="PF25198">
    <property type="entry name" value="Spore_GerAC_N"/>
    <property type="match status" value="1"/>
</dbReference>
<keyword evidence="6" id="KW-0564">Palmitate</keyword>
<evidence type="ECO:0000256" key="2">
    <source>
        <dbReference type="ARBA" id="ARBA00007886"/>
    </source>
</evidence>
<dbReference type="PANTHER" id="PTHR35789:SF1">
    <property type="entry name" value="SPORE GERMINATION PROTEIN B3"/>
    <property type="match status" value="1"/>
</dbReference>
<evidence type="ECO:0000256" key="3">
    <source>
        <dbReference type="ARBA" id="ARBA00022544"/>
    </source>
</evidence>
<dbReference type="GO" id="GO:0016020">
    <property type="term" value="C:membrane"/>
    <property type="evidence" value="ECO:0007669"/>
    <property type="project" value="UniProtKB-SubCell"/>
</dbReference>
<dbReference type="InterPro" id="IPR008844">
    <property type="entry name" value="Spore_GerAC-like"/>
</dbReference>
<gene>
    <name evidence="10" type="ORF">CIB95_06765</name>
</gene>
<dbReference type="Gene3D" id="3.30.300.210">
    <property type="entry name" value="Nutrient germinant receptor protein C, domain 3"/>
    <property type="match status" value="1"/>
</dbReference>
<dbReference type="Proteomes" id="UP000217083">
    <property type="component" value="Unassembled WGS sequence"/>
</dbReference>
<evidence type="ECO:0000256" key="7">
    <source>
        <dbReference type="ARBA" id="ARBA00023288"/>
    </source>
</evidence>
<evidence type="ECO:0000256" key="5">
    <source>
        <dbReference type="ARBA" id="ARBA00023136"/>
    </source>
</evidence>
<evidence type="ECO:0000256" key="4">
    <source>
        <dbReference type="ARBA" id="ARBA00022729"/>
    </source>
</evidence>
<feature type="domain" description="Spore germination GerAC-like C-terminal" evidence="8">
    <location>
        <begin position="199"/>
        <end position="363"/>
    </location>
</feature>
<dbReference type="InterPro" id="IPR057336">
    <property type="entry name" value="GerAC_N"/>
</dbReference>